<evidence type="ECO:0000256" key="5">
    <source>
        <dbReference type="ARBA" id="ARBA00022989"/>
    </source>
</evidence>
<comment type="subcellular location">
    <subcellularLocation>
        <location evidence="1">Cell membrane</location>
        <topology evidence="1">Multi-pass membrane protein</topology>
    </subcellularLocation>
</comment>
<evidence type="ECO:0000313" key="10">
    <source>
        <dbReference type="Proteomes" id="UP000207598"/>
    </source>
</evidence>
<evidence type="ECO:0000313" key="9">
    <source>
        <dbReference type="EMBL" id="SMX42648.1"/>
    </source>
</evidence>
<feature type="domain" description="ABC3 transporter permease C-terminal" evidence="8">
    <location>
        <begin position="274"/>
        <end position="385"/>
    </location>
</feature>
<keyword evidence="10" id="KW-1185">Reference proteome</keyword>
<dbReference type="RefSeq" id="WP_094021480.1">
    <property type="nucleotide sequence ID" value="NZ_FXYF01000006.1"/>
</dbReference>
<accession>A0A238KIY0</accession>
<feature type="transmembrane region" description="Helical" evidence="7">
    <location>
        <begin position="322"/>
        <end position="345"/>
    </location>
</feature>
<dbReference type="PANTHER" id="PTHR43738:SF1">
    <property type="entry name" value="HEMIN TRANSPORT SYSTEM PERMEASE PROTEIN HRTB-RELATED"/>
    <property type="match status" value="1"/>
</dbReference>
<feature type="transmembrane region" description="Helical" evidence="7">
    <location>
        <begin position="269"/>
        <end position="290"/>
    </location>
</feature>
<dbReference type="PANTHER" id="PTHR43738">
    <property type="entry name" value="ABC TRANSPORTER, MEMBRANE PROTEIN"/>
    <property type="match status" value="1"/>
</dbReference>
<keyword evidence="6 7" id="KW-0472">Membrane</keyword>
<evidence type="ECO:0000256" key="6">
    <source>
        <dbReference type="ARBA" id="ARBA00023136"/>
    </source>
</evidence>
<proteinExistence type="predicted"/>
<sequence length="390" mass="41477">MSRILQRIFGRLPIGWLQLTHKRGRFFAALAGVAFANVLVFVQLGIMNSMATATLQPYTFFRADIMISASDANALAEGGNVARQWMLQAFADPDVVSGMGLFVGNAPWDRGGKDISFTTFGVDPGQPNFLSPDIATDAVLLQVQDVAIIDRLARGLSRDEAAAIRPHTPLSFETQGRTLTALDTFSGGGGFGGDGYMLVSDQTFLSMFAARSSGAPDHILLRLRPGADVAVVAQRLRGLISDPTLRIRSYADAGQEDLRYQQTKRPTGIIFGFGVLIGVLVGLVIVYQVLSADVADHLREYATFKAMGYGPGFFLGVVVEEALVLGVLGFLPGVAVGTAILTLMGKATTLPLAMTPGMAVMVFLGTIVFSVLSGVIATRRLAAADPADLF</sequence>
<keyword evidence="4 7" id="KW-0812">Transmembrane</keyword>
<evidence type="ECO:0000256" key="7">
    <source>
        <dbReference type="SAM" id="Phobius"/>
    </source>
</evidence>
<keyword evidence="5 7" id="KW-1133">Transmembrane helix</keyword>
<dbReference type="EMBL" id="FXYF01000006">
    <property type="protein sequence ID" value="SMX42648.1"/>
    <property type="molecule type" value="Genomic_DNA"/>
</dbReference>
<evidence type="ECO:0000256" key="1">
    <source>
        <dbReference type="ARBA" id="ARBA00004651"/>
    </source>
</evidence>
<gene>
    <name evidence="9" type="ORF">MAA8898_02676</name>
</gene>
<dbReference type="OrthoDB" id="180999at2"/>
<dbReference type="Pfam" id="PF02687">
    <property type="entry name" value="FtsX"/>
    <property type="match status" value="1"/>
</dbReference>
<feature type="transmembrane region" description="Helical" evidence="7">
    <location>
        <begin position="357"/>
        <end position="377"/>
    </location>
</feature>
<dbReference type="PIRSF" id="PIRSF031773">
    <property type="entry name" value="DevC"/>
    <property type="match status" value="1"/>
</dbReference>
<organism evidence="9 10">
    <name type="scientific">Maliponia aquimaris</name>
    <dbReference type="NCBI Taxonomy" id="1673631"/>
    <lineage>
        <taxon>Bacteria</taxon>
        <taxon>Pseudomonadati</taxon>
        <taxon>Pseudomonadota</taxon>
        <taxon>Alphaproteobacteria</taxon>
        <taxon>Rhodobacterales</taxon>
        <taxon>Paracoccaceae</taxon>
        <taxon>Maliponia</taxon>
    </lineage>
</organism>
<keyword evidence="3" id="KW-1003">Cell membrane</keyword>
<evidence type="ECO:0000256" key="4">
    <source>
        <dbReference type="ARBA" id="ARBA00022692"/>
    </source>
</evidence>
<dbReference type="InterPro" id="IPR003838">
    <property type="entry name" value="ABC3_permease_C"/>
</dbReference>
<dbReference type="InterPro" id="IPR005891">
    <property type="entry name" value="DevC"/>
</dbReference>
<dbReference type="InterPro" id="IPR051125">
    <property type="entry name" value="ABC-4/HrtB_transporter"/>
</dbReference>
<evidence type="ECO:0000256" key="2">
    <source>
        <dbReference type="ARBA" id="ARBA00022448"/>
    </source>
</evidence>
<feature type="transmembrane region" description="Helical" evidence="7">
    <location>
        <begin position="26"/>
        <end position="46"/>
    </location>
</feature>
<dbReference type="GO" id="GO:0005886">
    <property type="term" value="C:plasma membrane"/>
    <property type="evidence" value="ECO:0007669"/>
    <property type="project" value="UniProtKB-SubCell"/>
</dbReference>
<keyword evidence="2" id="KW-0813">Transport</keyword>
<evidence type="ECO:0000256" key="3">
    <source>
        <dbReference type="ARBA" id="ARBA00022475"/>
    </source>
</evidence>
<name>A0A238KIY0_9RHOB</name>
<protein>
    <submittedName>
        <fullName evidence="9">FtsX-like permease family protein</fullName>
    </submittedName>
</protein>
<dbReference type="AlphaFoldDB" id="A0A238KIY0"/>
<dbReference type="Proteomes" id="UP000207598">
    <property type="component" value="Unassembled WGS sequence"/>
</dbReference>
<evidence type="ECO:0000259" key="8">
    <source>
        <dbReference type="Pfam" id="PF02687"/>
    </source>
</evidence>
<reference evidence="9 10" key="1">
    <citation type="submission" date="2017-05" db="EMBL/GenBank/DDBJ databases">
        <authorList>
            <person name="Song R."/>
            <person name="Chenine A.L."/>
            <person name="Ruprecht R.M."/>
        </authorList>
    </citation>
    <scope>NUCLEOTIDE SEQUENCE [LARGE SCALE GENOMIC DNA]</scope>
    <source>
        <strain evidence="9 10">CECT 8898</strain>
    </source>
</reference>